<dbReference type="SUPFAM" id="SSF75304">
    <property type="entry name" value="Amidase signature (AS) enzymes"/>
    <property type="match status" value="1"/>
</dbReference>
<evidence type="ECO:0000313" key="3">
    <source>
        <dbReference type="Proteomes" id="UP000270219"/>
    </source>
</evidence>
<accession>A0A498DHF0</accession>
<dbReference type="InterPro" id="IPR023631">
    <property type="entry name" value="Amidase_dom"/>
</dbReference>
<dbReference type="InterPro" id="IPR036928">
    <property type="entry name" value="AS_sf"/>
</dbReference>
<dbReference type="Proteomes" id="UP000270219">
    <property type="component" value="Unassembled WGS sequence"/>
</dbReference>
<evidence type="ECO:0000259" key="1">
    <source>
        <dbReference type="Pfam" id="PF01425"/>
    </source>
</evidence>
<dbReference type="PANTHER" id="PTHR42678">
    <property type="entry name" value="AMIDASE"/>
    <property type="match status" value="1"/>
</dbReference>
<dbReference type="Gene3D" id="3.90.1300.10">
    <property type="entry name" value="Amidase signature (AS) domain"/>
    <property type="match status" value="1"/>
</dbReference>
<dbReference type="Pfam" id="PF01425">
    <property type="entry name" value="Amidase"/>
    <property type="match status" value="1"/>
</dbReference>
<keyword evidence="2" id="KW-0378">Hydrolase</keyword>
<dbReference type="AlphaFoldDB" id="A0A498DHF0"/>
<organism evidence="2 3">
    <name type="scientific">Oceanobacillus piezotolerans</name>
    <dbReference type="NCBI Taxonomy" id="2448030"/>
    <lineage>
        <taxon>Bacteria</taxon>
        <taxon>Bacillati</taxon>
        <taxon>Bacillota</taxon>
        <taxon>Bacilli</taxon>
        <taxon>Bacillales</taxon>
        <taxon>Bacillaceae</taxon>
        <taxon>Oceanobacillus</taxon>
    </lineage>
</organism>
<dbReference type="EC" id="3.5.1.4" evidence="2"/>
<dbReference type="OrthoDB" id="9811471at2"/>
<name>A0A498DHF0_9BACI</name>
<comment type="caution">
    <text evidence="2">The sequence shown here is derived from an EMBL/GenBank/DDBJ whole genome shotgun (WGS) entry which is preliminary data.</text>
</comment>
<gene>
    <name evidence="2" type="ORF">D8M04_08520</name>
</gene>
<dbReference type="EMBL" id="RCHR01000003">
    <property type="protein sequence ID" value="RLL44915.1"/>
    <property type="molecule type" value="Genomic_DNA"/>
</dbReference>
<dbReference type="GO" id="GO:0004040">
    <property type="term" value="F:amidase activity"/>
    <property type="evidence" value="ECO:0007669"/>
    <property type="project" value="UniProtKB-EC"/>
</dbReference>
<dbReference type="NCBIfam" id="NF005300">
    <property type="entry name" value="PRK06828.1"/>
    <property type="match status" value="1"/>
</dbReference>
<sequence length="481" mass="52542">MVSWFINATIKELKHKLDTFEITSKQLVFLYLEQIASFNPKINAMIEINPQAVHLAEMLDYERKTTGKRGILHGIPIVIKDNIDTKDKMHTSAGSLLLKDSFAKEDAFLVKNLRRAGAIILGKTNLTEWANFIADDMPNGYSSRGGQVLNPYGDSFDVGGSSSGSGAAIAASFAAAAIGTETSGSILSPSSQNSLVGIKPTIGLISRSGVIPISHTQDTPGPMTKTVEDAAIILNVLVGQDESDPVTLSNPLLQEDFTNFLDKDGLKGKRLGIARDPYYTELTDERLEVVQSAIKVLEKLGAEIVDSVKFPTPDEDWNIDVMLYEFKRDIHSYLATVECSLGVKTLKDLIEKNKEIGEDALNYGQEIFLKAEATSGNLTDPVYLKRLMEDGYHSRENGIDAVMKKHQLDALLFPSYYGSGIAAKAGYPSITVPAGYTKLGEPIGITFTGQAFSEPELLKLAYAFEQATKHRKAPLLDKETV</sequence>
<dbReference type="RefSeq" id="WP_121522505.1">
    <property type="nucleotide sequence ID" value="NZ_RCHR01000003.1"/>
</dbReference>
<dbReference type="PANTHER" id="PTHR42678:SF34">
    <property type="entry name" value="OS04G0183300 PROTEIN"/>
    <property type="match status" value="1"/>
</dbReference>
<evidence type="ECO:0000313" key="2">
    <source>
        <dbReference type="EMBL" id="RLL44915.1"/>
    </source>
</evidence>
<protein>
    <submittedName>
        <fullName evidence="2">Amidase</fullName>
        <ecNumber evidence="2">3.5.1.4</ecNumber>
    </submittedName>
</protein>
<feature type="domain" description="Amidase" evidence="1">
    <location>
        <begin position="27"/>
        <end position="415"/>
    </location>
</feature>
<proteinExistence type="predicted"/>
<keyword evidence="3" id="KW-1185">Reference proteome</keyword>
<reference evidence="2 3" key="1">
    <citation type="submission" date="2018-10" db="EMBL/GenBank/DDBJ databases">
        <title>Oceanobacillus sp. YLB-02 draft genome.</title>
        <authorList>
            <person name="Yu L."/>
        </authorList>
    </citation>
    <scope>NUCLEOTIDE SEQUENCE [LARGE SCALE GENOMIC DNA]</scope>
    <source>
        <strain evidence="2 3">YLB-02</strain>
    </source>
</reference>